<keyword evidence="2" id="KW-1185">Reference proteome</keyword>
<evidence type="ECO:0000313" key="2">
    <source>
        <dbReference type="Proteomes" id="UP000004318"/>
    </source>
</evidence>
<dbReference type="OrthoDB" id="6713140at2"/>
<dbReference type="AlphaFoldDB" id="A3TXV5"/>
<organism evidence="1 2">
    <name type="scientific">Pseudooceanicola batsensis (strain ATCC BAA-863 / DSM 15984 / KCTC 12145 / HTCC2597)</name>
    <name type="common">Oceanicola batsensis</name>
    <dbReference type="NCBI Taxonomy" id="252305"/>
    <lineage>
        <taxon>Bacteria</taxon>
        <taxon>Pseudomonadati</taxon>
        <taxon>Pseudomonadota</taxon>
        <taxon>Alphaproteobacteria</taxon>
        <taxon>Rhodobacterales</taxon>
        <taxon>Paracoccaceae</taxon>
        <taxon>Pseudooceanicola</taxon>
    </lineage>
</organism>
<name>A3TXV5_PSEBH</name>
<reference evidence="1 2" key="1">
    <citation type="journal article" date="2010" name="J. Bacteriol.">
        <title>Genome sequences of Oceanicola granulosus HTCC2516(T) and Oceanicola batsensis HTCC2597(TDelta).</title>
        <authorList>
            <person name="Thrash J.C."/>
            <person name="Cho J.C."/>
            <person name="Vergin K.L."/>
            <person name="Giovannoni S.J."/>
        </authorList>
    </citation>
    <scope>NUCLEOTIDE SEQUENCE [LARGE SCALE GENOMIC DNA]</scope>
    <source>
        <strain evidence="2">ATCC BAA-863 / DSM 15984 / KCTC 12145 / HTCC2597</strain>
    </source>
</reference>
<accession>A3TXV5</accession>
<dbReference type="EMBL" id="AAMO01000005">
    <property type="protein sequence ID" value="EAQ02989.1"/>
    <property type="molecule type" value="Genomic_DNA"/>
</dbReference>
<sequence>MPRRATLYLEPSLRKSAEEGAHNFIARLTGVLRAQGFSVCHRPEEEAGTDPETFALTHMKPPPPGGLTFRRVYHYPFWAIESTAERWNWTVAKSPYSPETVPVSDSARFYRRWQDRLFPDSAETAARDGFVYVPLQGRLLQRRSFQSCAPIKMLEQVLDRDRQRRVVATLHPGETYSTDESEALTRLAARHDRLELRTGGMEPLLRTCDYVVTMNSSAAFDGYLFGKPCILFGRIDFHHIALKATPRDPAAFDRVADHRPDYARYLWWFWQKMSINAGRPEAEARIRDALVRGGWPLK</sequence>
<dbReference type="HOGENOM" id="CLU_927023_0_0_5"/>
<gene>
    <name evidence="1" type="ORF">OB2597_12633</name>
</gene>
<evidence type="ECO:0000313" key="1">
    <source>
        <dbReference type="EMBL" id="EAQ02989.1"/>
    </source>
</evidence>
<dbReference type="RefSeq" id="WP_009806745.1">
    <property type="nucleotide sequence ID" value="NZ_CH724131.1"/>
</dbReference>
<comment type="caution">
    <text evidence="1">The sequence shown here is derived from an EMBL/GenBank/DDBJ whole genome shotgun (WGS) entry which is preliminary data.</text>
</comment>
<protein>
    <submittedName>
        <fullName evidence="1">Uncharacterized protein</fullName>
    </submittedName>
</protein>
<proteinExistence type="predicted"/>
<dbReference type="STRING" id="252305.OB2597_12633"/>
<dbReference type="eggNOG" id="ENOG502Z912">
    <property type="taxonomic scope" value="Bacteria"/>
</dbReference>
<dbReference type="Proteomes" id="UP000004318">
    <property type="component" value="Unassembled WGS sequence"/>
</dbReference>